<name>A2F9P9_TRIV3</name>
<dbReference type="InterPro" id="IPR049625">
    <property type="entry name" value="Glyco_transf_61_cat"/>
</dbReference>
<keyword evidence="3" id="KW-1185">Reference proteome</keyword>
<organism evidence="2 3">
    <name type="scientific">Trichomonas vaginalis (strain ATCC PRA-98 / G3)</name>
    <dbReference type="NCBI Taxonomy" id="412133"/>
    <lineage>
        <taxon>Eukaryota</taxon>
        <taxon>Metamonada</taxon>
        <taxon>Parabasalia</taxon>
        <taxon>Trichomonadida</taxon>
        <taxon>Trichomonadidae</taxon>
        <taxon>Trichomonas</taxon>
    </lineage>
</organism>
<dbReference type="GO" id="GO:0016757">
    <property type="term" value="F:glycosyltransferase activity"/>
    <property type="evidence" value="ECO:0000318"/>
    <property type="project" value="GO_Central"/>
</dbReference>
<dbReference type="InParanoid" id="A2F9P9"/>
<dbReference type="AlphaFoldDB" id="A2F9P9"/>
<dbReference type="RefSeq" id="XP_001311309.1">
    <property type="nucleotide sequence ID" value="XM_001311308.1"/>
</dbReference>
<feature type="domain" description="Glycosyltransferase 61 catalytic" evidence="1">
    <location>
        <begin position="136"/>
        <end position="308"/>
    </location>
</feature>
<evidence type="ECO:0000313" key="3">
    <source>
        <dbReference type="Proteomes" id="UP000001542"/>
    </source>
</evidence>
<dbReference type="VEuPathDB" id="TrichDB:TVAGG3_0429410"/>
<sequence>MLNWPHIECTIYHALQLPDKVDGHREWYVPNDFFVESFHIRERTPYPNNSIFIFGQFSNNFDPSYVYQRNSWFNGSIAHLKNVIVTPCSTPMDHNTLYLFAYPFRYDSIWGIPKGKVKYEYECAICLGHGAVKRYYGHFFFDFLDPLVIFPQEIVKKSVLLNVPNYTHGDATKFLKALGIEDWQIKYHDGNFSFVHDYYCCYAPVPGIWHLSSTIERVSNALKKFYNTSEIKPTRYVLANRKKYRYFTNFNALTNAVKKQFPEHNWEIIEDGISVEESAKQYSTILFMYTITGSNLCRLYFMNAGGLVVDAQGDYNDYAMQSIALVNRFKIVVYRMKGVIHDKTKKVYVNITEAIHYIDFGLQKLKE</sequence>
<protein>
    <recommendedName>
        <fullName evidence="1">Glycosyltransferase 61 catalytic domain-containing protein</fullName>
    </recommendedName>
</protein>
<gene>
    <name evidence="2" type="ORF">TVAG_357480</name>
</gene>
<dbReference type="VEuPathDB" id="TrichDB:TVAG_357480"/>
<proteinExistence type="predicted"/>
<evidence type="ECO:0000313" key="2">
    <source>
        <dbReference type="EMBL" id="EAX98379.1"/>
    </source>
</evidence>
<reference evidence="2" key="2">
    <citation type="journal article" date="2007" name="Science">
        <title>Draft genome sequence of the sexually transmitted pathogen Trichomonas vaginalis.</title>
        <authorList>
            <person name="Carlton J.M."/>
            <person name="Hirt R.P."/>
            <person name="Silva J.C."/>
            <person name="Delcher A.L."/>
            <person name="Schatz M."/>
            <person name="Zhao Q."/>
            <person name="Wortman J.R."/>
            <person name="Bidwell S.L."/>
            <person name="Alsmark U.C.M."/>
            <person name="Besteiro S."/>
            <person name="Sicheritz-Ponten T."/>
            <person name="Noel C.J."/>
            <person name="Dacks J.B."/>
            <person name="Foster P.G."/>
            <person name="Simillion C."/>
            <person name="Van de Peer Y."/>
            <person name="Miranda-Saavedra D."/>
            <person name="Barton G.J."/>
            <person name="Westrop G.D."/>
            <person name="Mueller S."/>
            <person name="Dessi D."/>
            <person name="Fiori P.L."/>
            <person name="Ren Q."/>
            <person name="Paulsen I."/>
            <person name="Zhang H."/>
            <person name="Bastida-Corcuera F.D."/>
            <person name="Simoes-Barbosa A."/>
            <person name="Brown M.T."/>
            <person name="Hayes R.D."/>
            <person name="Mukherjee M."/>
            <person name="Okumura C.Y."/>
            <person name="Schneider R."/>
            <person name="Smith A.J."/>
            <person name="Vanacova S."/>
            <person name="Villalvazo M."/>
            <person name="Haas B.J."/>
            <person name="Pertea M."/>
            <person name="Feldblyum T.V."/>
            <person name="Utterback T.R."/>
            <person name="Shu C.L."/>
            <person name="Osoegawa K."/>
            <person name="de Jong P.J."/>
            <person name="Hrdy I."/>
            <person name="Horvathova L."/>
            <person name="Zubacova Z."/>
            <person name="Dolezal P."/>
            <person name="Malik S.B."/>
            <person name="Logsdon J.M. Jr."/>
            <person name="Henze K."/>
            <person name="Gupta A."/>
            <person name="Wang C.C."/>
            <person name="Dunne R.L."/>
            <person name="Upcroft J.A."/>
            <person name="Upcroft P."/>
            <person name="White O."/>
            <person name="Salzberg S.L."/>
            <person name="Tang P."/>
            <person name="Chiu C.-H."/>
            <person name="Lee Y.-S."/>
            <person name="Embley T.M."/>
            <person name="Coombs G.H."/>
            <person name="Mottram J.C."/>
            <person name="Tachezy J."/>
            <person name="Fraser-Liggett C.M."/>
            <person name="Johnson P.J."/>
        </authorList>
    </citation>
    <scope>NUCLEOTIDE SEQUENCE [LARGE SCALE GENOMIC DNA]</scope>
    <source>
        <strain evidence="2">G3</strain>
    </source>
</reference>
<dbReference type="Pfam" id="PF04577">
    <property type="entry name" value="Glyco_transf_61"/>
    <property type="match status" value="1"/>
</dbReference>
<reference evidence="2" key="1">
    <citation type="submission" date="2006-10" db="EMBL/GenBank/DDBJ databases">
        <authorList>
            <person name="Amadeo P."/>
            <person name="Zhao Q."/>
            <person name="Wortman J."/>
            <person name="Fraser-Liggett C."/>
            <person name="Carlton J."/>
        </authorList>
    </citation>
    <scope>NUCLEOTIDE SEQUENCE</scope>
    <source>
        <strain evidence="2">G3</strain>
    </source>
</reference>
<dbReference type="EMBL" id="DS113678">
    <property type="protein sequence ID" value="EAX98379.1"/>
    <property type="molecule type" value="Genomic_DNA"/>
</dbReference>
<dbReference type="Proteomes" id="UP000001542">
    <property type="component" value="Unassembled WGS sequence"/>
</dbReference>
<evidence type="ECO:0000259" key="1">
    <source>
        <dbReference type="Pfam" id="PF04577"/>
    </source>
</evidence>
<accession>A2F9P9</accession>
<dbReference type="KEGG" id="tva:4756176"/>